<feature type="compositionally biased region" description="Basic residues" evidence="1">
    <location>
        <begin position="24"/>
        <end position="34"/>
    </location>
</feature>
<name>A0A9N7TST9_PLEPL</name>
<comment type="caution">
    <text evidence="2">The sequence shown here is derived from an EMBL/GenBank/DDBJ whole genome shotgun (WGS) entry which is preliminary data.</text>
</comment>
<evidence type="ECO:0000256" key="1">
    <source>
        <dbReference type="SAM" id="MobiDB-lite"/>
    </source>
</evidence>
<reference evidence="2" key="1">
    <citation type="submission" date="2020-03" db="EMBL/GenBank/DDBJ databases">
        <authorList>
            <person name="Weist P."/>
        </authorList>
    </citation>
    <scope>NUCLEOTIDE SEQUENCE</scope>
</reference>
<gene>
    <name evidence="2" type="ORF">PLEPLA_LOCUS5592</name>
</gene>
<feature type="region of interest" description="Disordered" evidence="1">
    <location>
        <begin position="87"/>
        <end position="144"/>
    </location>
</feature>
<feature type="compositionally biased region" description="Low complexity" evidence="1">
    <location>
        <begin position="98"/>
        <end position="108"/>
    </location>
</feature>
<evidence type="ECO:0000313" key="2">
    <source>
        <dbReference type="EMBL" id="CAB1417773.1"/>
    </source>
</evidence>
<dbReference type="AlphaFoldDB" id="A0A9N7TST9"/>
<feature type="compositionally biased region" description="Basic and acidic residues" evidence="1">
    <location>
        <begin position="1"/>
        <end position="15"/>
    </location>
</feature>
<organism evidence="2 3">
    <name type="scientific">Pleuronectes platessa</name>
    <name type="common">European plaice</name>
    <dbReference type="NCBI Taxonomy" id="8262"/>
    <lineage>
        <taxon>Eukaryota</taxon>
        <taxon>Metazoa</taxon>
        <taxon>Chordata</taxon>
        <taxon>Craniata</taxon>
        <taxon>Vertebrata</taxon>
        <taxon>Euteleostomi</taxon>
        <taxon>Actinopterygii</taxon>
        <taxon>Neopterygii</taxon>
        <taxon>Teleostei</taxon>
        <taxon>Neoteleostei</taxon>
        <taxon>Acanthomorphata</taxon>
        <taxon>Carangaria</taxon>
        <taxon>Pleuronectiformes</taxon>
        <taxon>Pleuronectoidei</taxon>
        <taxon>Pleuronectidae</taxon>
        <taxon>Pleuronectes</taxon>
    </lineage>
</organism>
<keyword evidence="3" id="KW-1185">Reference proteome</keyword>
<dbReference type="EMBL" id="CADEAL010000283">
    <property type="protein sequence ID" value="CAB1417773.1"/>
    <property type="molecule type" value="Genomic_DNA"/>
</dbReference>
<feature type="region of interest" description="Disordered" evidence="1">
    <location>
        <begin position="1"/>
        <end position="52"/>
    </location>
</feature>
<protein>
    <submittedName>
        <fullName evidence="2">Uncharacterized protein</fullName>
    </submittedName>
</protein>
<proteinExistence type="predicted"/>
<sequence length="282" mass="31210">MTHHSDNKNDDRGDDGAQNLKENQKKRNKRRKRVSFPPDEQIVSGFAEHRNSAIKDDSCNTLTEVMVAYQQSCSKHQVQPRPHIMQQLQGGEDGNTHSPARSSRSSSPSPGPGREKSPGVPRPAPDKHQSSHHRMTGFDPAWLSEGNTPPGCTRLILVTLPKGGCHVPGNQRAGPCHPGLNKEDKRFLWSSTWRDVEEGMMQQTAVLAKISIMGDIWMASLPISRDVSARLESWLHLGYSNKTQLAILSDLSSKYEEFVVLYPTMSLLASIALTVPVSSINC</sequence>
<dbReference type="Proteomes" id="UP001153269">
    <property type="component" value="Unassembled WGS sequence"/>
</dbReference>
<accession>A0A9N7TST9</accession>
<evidence type="ECO:0000313" key="3">
    <source>
        <dbReference type="Proteomes" id="UP001153269"/>
    </source>
</evidence>